<dbReference type="InterPro" id="IPR010273">
    <property type="entry name" value="DUF881"/>
</dbReference>
<evidence type="ECO:0000313" key="5">
    <source>
        <dbReference type="Proteomes" id="UP000501058"/>
    </source>
</evidence>
<dbReference type="RefSeq" id="WP_166234513.1">
    <property type="nucleotide sequence ID" value="NZ_CP049865.1"/>
</dbReference>
<dbReference type="PANTHER" id="PTHR37313">
    <property type="entry name" value="UPF0749 PROTEIN RV1825"/>
    <property type="match status" value="1"/>
</dbReference>
<comment type="similarity">
    <text evidence="1">Belongs to the UPF0749 family.</text>
</comment>
<dbReference type="Proteomes" id="UP000501058">
    <property type="component" value="Chromosome"/>
</dbReference>
<keyword evidence="3" id="KW-1133">Transmembrane helix</keyword>
<keyword evidence="5" id="KW-1185">Reference proteome</keyword>
<dbReference type="PANTHER" id="PTHR37313:SF1">
    <property type="entry name" value="UPF0749 PROTEIN RV1823"/>
    <property type="match status" value="1"/>
</dbReference>
<dbReference type="AlphaFoldDB" id="A0A6G7Y973"/>
<feature type="coiled-coil region" evidence="2">
    <location>
        <begin position="80"/>
        <end position="114"/>
    </location>
</feature>
<organism evidence="4 5">
    <name type="scientific">Propioniciclava coleopterorum</name>
    <dbReference type="NCBI Taxonomy" id="2714937"/>
    <lineage>
        <taxon>Bacteria</taxon>
        <taxon>Bacillati</taxon>
        <taxon>Actinomycetota</taxon>
        <taxon>Actinomycetes</taxon>
        <taxon>Propionibacteriales</taxon>
        <taxon>Propionibacteriaceae</taxon>
        <taxon>Propioniciclava</taxon>
    </lineage>
</organism>
<gene>
    <name evidence="4" type="ORF">G7070_15735</name>
</gene>
<feature type="transmembrane region" description="Helical" evidence="3">
    <location>
        <begin position="50"/>
        <end position="70"/>
    </location>
</feature>
<reference evidence="4 5" key="1">
    <citation type="submission" date="2020-03" db="EMBL/GenBank/DDBJ databases">
        <title>Propioniciclava sp. nov., isolated from Hydrophilus acuminatus.</title>
        <authorList>
            <person name="Hyun D.-W."/>
            <person name="Bae J.-W."/>
        </authorList>
    </citation>
    <scope>NUCLEOTIDE SEQUENCE [LARGE SCALE GENOMIC DNA]</scope>
    <source>
        <strain evidence="4 5">HDW11</strain>
    </source>
</reference>
<dbReference type="Pfam" id="PF05949">
    <property type="entry name" value="DUF881"/>
    <property type="match status" value="1"/>
</dbReference>
<dbReference type="Gene3D" id="3.30.70.1880">
    <property type="entry name" value="Protein of unknown function DUF881"/>
    <property type="match status" value="1"/>
</dbReference>
<dbReference type="EMBL" id="CP049865">
    <property type="protein sequence ID" value="QIK73444.1"/>
    <property type="molecule type" value="Genomic_DNA"/>
</dbReference>
<proteinExistence type="inferred from homology"/>
<evidence type="ECO:0000256" key="1">
    <source>
        <dbReference type="ARBA" id="ARBA00009108"/>
    </source>
</evidence>
<sequence>MGAQQSPPREEAPRRLDASMDLLNNLRRDALDPSYAEAAAIHGGRRRGPVLFPALLVVGLLFGLAVASTWRTAPAAAQDRAAVIERIKATEDRIDELRGRAAGLGEEVRELRRSAGTLTASEQRLADELGPASGADPVTGPGVRLMLDDGADAAISGSRVVDADLRMAANGLWAAGAEAVAINGHRLSSRTAIRNAGGAITVDYRSLTRPYTLEAVGDVDALRTGFADTDGGRWLTGLRDHYGVGWRLDRAGQIRLEADPGLGVDRATPVR</sequence>
<dbReference type="GO" id="GO:0005886">
    <property type="term" value="C:plasma membrane"/>
    <property type="evidence" value="ECO:0007669"/>
    <property type="project" value="TreeGrafter"/>
</dbReference>
<keyword evidence="3" id="KW-0472">Membrane</keyword>
<accession>A0A6G7Y973</accession>
<keyword evidence="2" id="KW-0175">Coiled coil</keyword>
<keyword evidence="3" id="KW-0812">Transmembrane</keyword>
<evidence type="ECO:0000313" key="4">
    <source>
        <dbReference type="EMBL" id="QIK73444.1"/>
    </source>
</evidence>
<evidence type="ECO:0000256" key="2">
    <source>
        <dbReference type="SAM" id="Coils"/>
    </source>
</evidence>
<protein>
    <submittedName>
        <fullName evidence="4">DUF881 domain-containing protein</fullName>
    </submittedName>
</protein>
<name>A0A6G7Y973_9ACTN</name>
<dbReference type="KEGG" id="prv:G7070_15735"/>
<evidence type="ECO:0000256" key="3">
    <source>
        <dbReference type="SAM" id="Phobius"/>
    </source>
</evidence>